<dbReference type="EMBL" id="JARXVE010000002">
    <property type="protein sequence ID" value="MDH6194675.1"/>
    <property type="molecule type" value="Genomic_DNA"/>
</dbReference>
<organism evidence="2 3">
    <name type="scientific">Mycolicibacterium frederiksbergense</name>
    <dbReference type="NCBI Taxonomy" id="117567"/>
    <lineage>
        <taxon>Bacteria</taxon>
        <taxon>Bacillati</taxon>
        <taxon>Actinomycetota</taxon>
        <taxon>Actinomycetes</taxon>
        <taxon>Mycobacteriales</taxon>
        <taxon>Mycobacteriaceae</taxon>
        <taxon>Mycolicibacterium</taxon>
    </lineage>
</organism>
<evidence type="ECO:0000313" key="2">
    <source>
        <dbReference type="EMBL" id="MDH6194675.1"/>
    </source>
</evidence>
<keyword evidence="3" id="KW-1185">Reference proteome</keyword>
<dbReference type="Gene3D" id="3.10.450.50">
    <property type="match status" value="1"/>
</dbReference>
<proteinExistence type="predicted"/>
<dbReference type="SUPFAM" id="SSF54427">
    <property type="entry name" value="NTF2-like"/>
    <property type="match status" value="1"/>
</dbReference>
<feature type="domain" description="SnoaL-like" evidence="1">
    <location>
        <begin position="19"/>
        <end position="159"/>
    </location>
</feature>
<evidence type="ECO:0000313" key="3">
    <source>
        <dbReference type="Proteomes" id="UP001160130"/>
    </source>
</evidence>
<dbReference type="Pfam" id="PF13577">
    <property type="entry name" value="SnoaL_4"/>
    <property type="match status" value="1"/>
</dbReference>
<evidence type="ECO:0000259" key="1">
    <source>
        <dbReference type="Pfam" id="PF13577"/>
    </source>
</evidence>
<reference evidence="2 3" key="1">
    <citation type="submission" date="2023-04" db="EMBL/GenBank/DDBJ databases">
        <title>Forest soil microbial communities from Buena Vista Peninsula, Colon Province, Panama.</title>
        <authorList>
            <person name="Bouskill N."/>
        </authorList>
    </citation>
    <scope>NUCLEOTIDE SEQUENCE [LARGE SCALE GENOMIC DNA]</scope>
    <source>
        <strain evidence="2 3">AC80</strain>
    </source>
</reference>
<gene>
    <name evidence="2" type="ORF">M2272_001304</name>
</gene>
<dbReference type="InterPro" id="IPR037401">
    <property type="entry name" value="SnoaL-like"/>
</dbReference>
<accession>A0ABT6KXX0</accession>
<name>A0ABT6KXX0_9MYCO</name>
<dbReference type="RefSeq" id="WP_280831343.1">
    <property type="nucleotide sequence ID" value="NZ_JARXVE010000002.1"/>
</dbReference>
<comment type="caution">
    <text evidence="2">The sequence shown here is derived from an EMBL/GenBank/DDBJ whole genome shotgun (WGS) entry which is preliminary data.</text>
</comment>
<sequence length="198" mass="21812">MSDDDRSALSELTARVKVLEAESAARRLLGRYMFLCDAPLPISNVSEQHRCAEIAGLFCDDAVWEGVGGTHGAQFGRKVGPAAIADHMAAFFGATNPRLVFNTHYLCTESLVASAETAEGTWVQFQPWVFDDGTSVLRSSRLHVRFRDTVHGWRIAHYRTENLFVADLAPGWARKLIEKSELMGSAEAVLPVVTGRPH</sequence>
<dbReference type="InterPro" id="IPR032710">
    <property type="entry name" value="NTF2-like_dom_sf"/>
</dbReference>
<protein>
    <recommendedName>
        <fullName evidence="1">SnoaL-like domain-containing protein</fullName>
    </recommendedName>
</protein>
<dbReference type="Proteomes" id="UP001160130">
    <property type="component" value="Unassembled WGS sequence"/>
</dbReference>